<dbReference type="InterPro" id="IPR050695">
    <property type="entry name" value="N-acetylmuramoyl_amidase_3"/>
</dbReference>
<accession>A0A916RQM1</accession>
<evidence type="ECO:0000256" key="1">
    <source>
        <dbReference type="ARBA" id="ARBA00022801"/>
    </source>
</evidence>
<dbReference type="InterPro" id="IPR003646">
    <property type="entry name" value="SH3-like_bac-type"/>
</dbReference>
<dbReference type="AlphaFoldDB" id="A0A916RQM1"/>
<dbReference type="GO" id="GO:0071555">
    <property type="term" value="P:cell wall organization"/>
    <property type="evidence" value="ECO:0007669"/>
    <property type="project" value="UniProtKB-KW"/>
</dbReference>
<dbReference type="RefSeq" id="WP_188383297.1">
    <property type="nucleotide sequence ID" value="NZ_BMEY01000003.1"/>
</dbReference>
<gene>
    <name evidence="5" type="ORF">GCM10008025_06860</name>
</gene>
<feature type="domain" description="MurNAc-LAA" evidence="4">
    <location>
        <begin position="245"/>
        <end position="354"/>
    </location>
</feature>
<dbReference type="PANTHER" id="PTHR30404:SF7">
    <property type="entry name" value="CELL WALL AMIDASE LYTH-RELATED"/>
    <property type="match status" value="1"/>
</dbReference>
<protein>
    <recommendedName>
        <fullName evidence="4">MurNAc-LAA domain-containing protein</fullName>
    </recommendedName>
</protein>
<dbReference type="CDD" id="cd02696">
    <property type="entry name" value="MurNAc-LAA"/>
    <property type="match status" value="1"/>
</dbReference>
<dbReference type="Gene3D" id="3.40.630.40">
    <property type="entry name" value="Zn-dependent exopeptidases"/>
    <property type="match status" value="1"/>
</dbReference>
<reference evidence="5" key="1">
    <citation type="journal article" date="2014" name="Int. J. Syst. Evol. Microbiol.">
        <title>Complete genome sequence of Corynebacterium casei LMG S-19264T (=DSM 44701T), isolated from a smear-ripened cheese.</title>
        <authorList>
            <consortium name="US DOE Joint Genome Institute (JGI-PGF)"/>
            <person name="Walter F."/>
            <person name="Albersmeier A."/>
            <person name="Kalinowski J."/>
            <person name="Ruckert C."/>
        </authorList>
    </citation>
    <scope>NUCLEOTIDE SEQUENCE</scope>
    <source>
        <strain evidence="5">CGMCC 1.12408</strain>
    </source>
</reference>
<dbReference type="GO" id="GO:0030288">
    <property type="term" value="C:outer membrane-bounded periplasmic space"/>
    <property type="evidence" value="ECO:0007669"/>
    <property type="project" value="TreeGrafter"/>
</dbReference>
<dbReference type="SUPFAM" id="SSF53187">
    <property type="entry name" value="Zn-dependent exopeptidases"/>
    <property type="match status" value="1"/>
</dbReference>
<feature type="compositionally biased region" description="Acidic residues" evidence="3">
    <location>
        <begin position="108"/>
        <end position="137"/>
    </location>
</feature>
<dbReference type="SMART" id="SM00646">
    <property type="entry name" value="Ami_3"/>
    <property type="match status" value="1"/>
</dbReference>
<evidence type="ECO:0000256" key="3">
    <source>
        <dbReference type="SAM" id="MobiDB-lite"/>
    </source>
</evidence>
<feature type="compositionally biased region" description="Basic and acidic residues" evidence="3">
    <location>
        <begin position="96"/>
        <end position="107"/>
    </location>
</feature>
<keyword evidence="6" id="KW-1185">Reference proteome</keyword>
<evidence type="ECO:0000259" key="4">
    <source>
        <dbReference type="SMART" id="SM00646"/>
    </source>
</evidence>
<dbReference type="Proteomes" id="UP000613512">
    <property type="component" value="Unassembled WGS sequence"/>
</dbReference>
<dbReference type="InterPro" id="IPR002508">
    <property type="entry name" value="MurNAc-LAA_cat"/>
</dbReference>
<evidence type="ECO:0000313" key="6">
    <source>
        <dbReference type="Proteomes" id="UP000613512"/>
    </source>
</evidence>
<dbReference type="Gene3D" id="2.30.30.40">
    <property type="entry name" value="SH3 Domains"/>
    <property type="match status" value="1"/>
</dbReference>
<dbReference type="GO" id="GO:0008745">
    <property type="term" value="F:N-acetylmuramoyl-L-alanine amidase activity"/>
    <property type="evidence" value="ECO:0007669"/>
    <property type="project" value="InterPro"/>
</dbReference>
<dbReference type="Pfam" id="PF08239">
    <property type="entry name" value="SH3_3"/>
    <property type="match status" value="1"/>
</dbReference>
<feature type="region of interest" description="Disordered" evidence="3">
    <location>
        <begin position="96"/>
        <end position="140"/>
    </location>
</feature>
<evidence type="ECO:0000256" key="2">
    <source>
        <dbReference type="ARBA" id="ARBA00023316"/>
    </source>
</evidence>
<dbReference type="PANTHER" id="PTHR30404">
    <property type="entry name" value="N-ACETYLMURAMOYL-L-ALANINE AMIDASE"/>
    <property type="match status" value="1"/>
</dbReference>
<keyword evidence="1" id="KW-0378">Hydrolase</keyword>
<dbReference type="GO" id="GO:0009253">
    <property type="term" value="P:peptidoglycan catabolic process"/>
    <property type="evidence" value="ECO:0007669"/>
    <property type="project" value="InterPro"/>
</dbReference>
<evidence type="ECO:0000313" key="5">
    <source>
        <dbReference type="EMBL" id="GGA65696.1"/>
    </source>
</evidence>
<dbReference type="Pfam" id="PF01520">
    <property type="entry name" value="Amidase_3"/>
    <property type="match status" value="1"/>
</dbReference>
<organism evidence="5 6">
    <name type="scientific">Ornithinibacillus halotolerans</name>
    <dbReference type="NCBI Taxonomy" id="1274357"/>
    <lineage>
        <taxon>Bacteria</taxon>
        <taxon>Bacillati</taxon>
        <taxon>Bacillota</taxon>
        <taxon>Bacilli</taxon>
        <taxon>Bacillales</taxon>
        <taxon>Bacillaceae</taxon>
        <taxon>Ornithinibacillus</taxon>
    </lineage>
</organism>
<dbReference type="EMBL" id="BMEY01000003">
    <property type="protein sequence ID" value="GGA65696.1"/>
    <property type="molecule type" value="Genomic_DNA"/>
</dbReference>
<name>A0A916RQM1_9BACI</name>
<proteinExistence type="predicted"/>
<comment type="caution">
    <text evidence="5">The sequence shown here is derived from an EMBL/GenBank/DDBJ whole genome shotgun (WGS) entry which is preliminary data.</text>
</comment>
<reference evidence="5" key="2">
    <citation type="submission" date="2020-09" db="EMBL/GenBank/DDBJ databases">
        <authorList>
            <person name="Sun Q."/>
            <person name="Zhou Y."/>
        </authorList>
    </citation>
    <scope>NUCLEOTIDE SEQUENCE</scope>
    <source>
        <strain evidence="5">CGMCC 1.12408</strain>
    </source>
</reference>
<keyword evidence="2" id="KW-0961">Cell wall biogenesis/degradation</keyword>
<sequence>MRKLLLALGFIITITFFLPVDKTFAATVENDHDKLFEVEIANVTMRTAPDKEAEVVGQLKDGDQLRTFDEKNGWVKTFYNGQPVWVETEGLLLKEDNSTKEKQKDEEIPNDNEEENIEEDVQDVTNEEQEESEESETGLDSMLEEQLVLHAVEEKEDLPVGIYQPKSVQISEEAIIVLNNQLEGYKIMIDAGHGGEDSGAVNSGVLEKDLTLATAHKVKEHLEKEGAEVLLTRNDDTFISLQNRVNKSNTENADAFISLHYDYFRDSDANGINTYYYHPSTSGDLAEKIHAALVNELDMTDRGVRREGYYVIQHNQNPSVLLELGFMSNKDDLNEIQKEAYQEAVAKAITSGLMEYFDVSDE</sequence>